<dbReference type="KEGG" id="smo:SELMODRAFT_412021"/>
<dbReference type="InterPro" id="IPR036052">
    <property type="entry name" value="TrpB-like_PALP_sf"/>
</dbReference>
<evidence type="ECO:0008006" key="7">
    <source>
        <dbReference type="Google" id="ProtNLM"/>
    </source>
</evidence>
<name>D8RJT2_SELML</name>
<evidence type="ECO:0000256" key="4">
    <source>
        <dbReference type="SAM" id="MobiDB-lite"/>
    </source>
</evidence>
<keyword evidence="6" id="KW-1185">Reference proteome</keyword>
<comment type="cofactor">
    <cofactor evidence="1">
        <name>pyridoxal 5'-phosphate</name>
        <dbReference type="ChEBI" id="CHEBI:597326"/>
    </cofactor>
</comment>
<evidence type="ECO:0000313" key="5">
    <source>
        <dbReference type="EMBL" id="EFJ27771.1"/>
    </source>
</evidence>
<dbReference type="InParanoid" id="D8RJT2"/>
<accession>D8RJT2</accession>
<evidence type="ECO:0000256" key="1">
    <source>
        <dbReference type="ARBA" id="ARBA00001933"/>
    </source>
</evidence>
<dbReference type="SUPFAM" id="SSF53686">
    <property type="entry name" value="Tryptophan synthase beta subunit-like PLP-dependent enzymes"/>
    <property type="match status" value="1"/>
</dbReference>
<keyword evidence="3" id="KW-0663">Pyridoxal phosphate</keyword>
<reference evidence="5 6" key="1">
    <citation type="journal article" date="2011" name="Science">
        <title>The Selaginella genome identifies genetic changes associated with the evolution of vascular plants.</title>
        <authorList>
            <person name="Banks J.A."/>
            <person name="Nishiyama T."/>
            <person name="Hasebe M."/>
            <person name="Bowman J.L."/>
            <person name="Gribskov M."/>
            <person name="dePamphilis C."/>
            <person name="Albert V.A."/>
            <person name="Aono N."/>
            <person name="Aoyama T."/>
            <person name="Ambrose B.A."/>
            <person name="Ashton N.W."/>
            <person name="Axtell M.J."/>
            <person name="Barker E."/>
            <person name="Barker M.S."/>
            <person name="Bennetzen J.L."/>
            <person name="Bonawitz N.D."/>
            <person name="Chapple C."/>
            <person name="Cheng C."/>
            <person name="Correa L.G."/>
            <person name="Dacre M."/>
            <person name="DeBarry J."/>
            <person name="Dreyer I."/>
            <person name="Elias M."/>
            <person name="Engstrom E.M."/>
            <person name="Estelle M."/>
            <person name="Feng L."/>
            <person name="Finet C."/>
            <person name="Floyd S.K."/>
            <person name="Frommer W.B."/>
            <person name="Fujita T."/>
            <person name="Gramzow L."/>
            <person name="Gutensohn M."/>
            <person name="Harholt J."/>
            <person name="Hattori M."/>
            <person name="Heyl A."/>
            <person name="Hirai T."/>
            <person name="Hiwatashi Y."/>
            <person name="Ishikawa M."/>
            <person name="Iwata M."/>
            <person name="Karol K.G."/>
            <person name="Koehler B."/>
            <person name="Kolukisaoglu U."/>
            <person name="Kubo M."/>
            <person name="Kurata T."/>
            <person name="Lalonde S."/>
            <person name="Li K."/>
            <person name="Li Y."/>
            <person name="Litt A."/>
            <person name="Lyons E."/>
            <person name="Manning G."/>
            <person name="Maruyama T."/>
            <person name="Michael T.P."/>
            <person name="Mikami K."/>
            <person name="Miyazaki S."/>
            <person name="Morinaga S."/>
            <person name="Murata T."/>
            <person name="Mueller-Roeber B."/>
            <person name="Nelson D.R."/>
            <person name="Obara M."/>
            <person name="Oguri Y."/>
            <person name="Olmstead R.G."/>
            <person name="Onodera N."/>
            <person name="Petersen B.L."/>
            <person name="Pils B."/>
            <person name="Prigge M."/>
            <person name="Rensing S.A."/>
            <person name="Riano-Pachon D.M."/>
            <person name="Roberts A.W."/>
            <person name="Sato Y."/>
            <person name="Scheller H.V."/>
            <person name="Schulz B."/>
            <person name="Schulz C."/>
            <person name="Shakirov E.V."/>
            <person name="Shibagaki N."/>
            <person name="Shinohara N."/>
            <person name="Shippen D.E."/>
            <person name="Soerensen I."/>
            <person name="Sotooka R."/>
            <person name="Sugimoto N."/>
            <person name="Sugita M."/>
            <person name="Sumikawa N."/>
            <person name="Tanurdzic M."/>
            <person name="Theissen G."/>
            <person name="Ulvskov P."/>
            <person name="Wakazuki S."/>
            <person name="Weng J.K."/>
            <person name="Willats W.W."/>
            <person name="Wipf D."/>
            <person name="Wolf P.G."/>
            <person name="Yang L."/>
            <person name="Zimmer A.D."/>
            <person name="Zhu Q."/>
            <person name="Mitros T."/>
            <person name="Hellsten U."/>
            <person name="Loque D."/>
            <person name="Otillar R."/>
            <person name="Salamov A."/>
            <person name="Schmutz J."/>
            <person name="Shapiro H."/>
            <person name="Lindquist E."/>
            <person name="Lucas S."/>
            <person name="Rokhsar D."/>
            <person name="Grigoriev I.V."/>
        </authorList>
    </citation>
    <scope>NUCLEOTIDE SEQUENCE [LARGE SCALE GENOMIC DNA]</scope>
</reference>
<dbReference type="STRING" id="88036.D8RJT2"/>
<dbReference type="EMBL" id="GL377581">
    <property type="protein sequence ID" value="EFJ27771.1"/>
    <property type="molecule type" value="Genomic_DNA"/>
</dbReference>
<dbReference type="PANTHER" id="PTHR43780:SF2">
    <property type="entry name" value="1-AMINOCYCLOPROPANE-1-CARBOXYLATE DEAMINASE-RELATED"/>
    <property type="match status" value="1"/>
</dbReference>
<feature type="region of interest" description="Disordered" evidence="4">
    <location>
        <begin position="271"/>
        <end position="296"/>
    </location>
</feature>
<protein>
    <recommendedName>
        <fullName evidence="7">Tryptophan synthase beta chain-like PALP domain-containing protein</fullName>
    </recommendedName>
</protein>
<gene>
    <name evidence="5" type="ORF">SELMODRAFT_412021</name>
</gene>
<dbReference type="Proteomes" id="UP000001514">
    <property type="component" value="Unassembled WGS sequence"/>
</dbReference>
<dbReference type="Gramene" id="EFJ27771">
    <property type="protein sequence ID" value="EFJ27771"/>
    <property type="gene ID" value="SELMODRAFT_412021"/>
</dbReference>
<dbReference type="GO" id="GO:0019148">
    <property type="term" value="F:D-cysteine desulfhydrase activity"/>
    <property type="evidence" value="ECO:0000318"/>
    <property type="project" value="GO_Central"/>
</dbReference>
<dbReference type="eggNOG" id="ENOG502QPS1">
    <property type="taxonomic scope" value="Eukaryota"/>
</dbReference>
<dbReference type="Gene3D" id="3.40.50.1100">
    <property type="match status" value="2"/>
</dbReference>
<feature type="region of interest" description="Disordered" evidence="4">
    <location>
        <begin position="187"/>
        <end position="213"/>
    </location>
</feature>
<evidence type="ECO:0000313" key="6">
    <source>
        <dbReference type="Proteomes" id="UP000001514"/>
    </source>
</evidence>
<dbReference type="InterPro" id="IPR027278">
    <property type="entry name" value="ACCD_DCysDesulf"/>
</dbReference>
<dbReference type="PANTHER" id="PTHR43780">
    <property type="entry name" value="1-AMINOCYCLOPROPANE-1-CARBOXYLATE DEAMINASE-RELATED"/>
    <property type="match status" value="1"/>
</dbReference>
<evidence type="ECO:0000256" key="3">
    <source>
        <dbReference type="ARBA" id="ARBA00022898"/>
    </source>
</evidence>
<organism evidence="6">
    <name type="scientific">Selaginella moellendorffii</name>
    <name type="common">Spikemoss</name>
    <dbReference type="NCBI Taxonomy" id="88036"/>
    <lineage>
        <taxon>Eukaryota</taxon>
        <taxon>Viridiplantae</taxon>
        <taxon>Streptophyta</taxon>
        <taxon>Embryophyta</taxon>
        <taxon>Tracheophyta</taxon>
        <taxon>Lycopodiopsida</taxon>
        <taxon>Selaginellales</taxon>
        <taxon>Selaginellaceae</taxon>
        <taxon>Selaginella</taxon>
    </lineage>
</organism>
<sequence length="357" mass="39333">MQLSGNKVRKLEFLLAEAKAVGDMLVEKLRAQGRTPYLIPVGGSNSLGAWGYICAAREIEQQVEAGTCPRLDEIVMACGRFMVKESVTARTISTITSRDSQVNPRDIVRLVDAQGLGYATGEFELVKEISEATGVILDPVYSGKALHGRLRHDLLFPNSGPAGDGAELYKSRRMCIWGISEAKWQQETSMRDSHGASNKQAKTIKSSPAPSKILHVPGRATITAFRSSKEQDSSRIDKGAFEKALQQLSRLPENWRWWSQCRQEALESLDVEEGAPVRSSSTKEGKTGDGMRTPQPNIRVVRGNRIFCHDRKMFESSSGDSGNKQTVQNAKRFFGSLSCFSAKTAVAQESMKEILFG</sequence>
<comment type="similarity">
    <text evidence="2">Belongs to the ACC deaminase/D-cysteine desulfhydrase family.</text>
</comment>
<proteinExistence type="inferred from homology"/>
<dbReference type="HOGENOM" id="CLU_777069_0_0_1"/>
<evidence type="ECO:0000256" key="2">
    <source>
        <dbReference type="ARBA" id="ARBA00008639"/>
    </source>
</evidence>
<dbReference type="AlphaFoldDB" id="D8RJT2"/>
<feature type="compositionally biased region" description="Polar residues" evidence="4">
    <location>
        <begin position="195"/>
        <end position="209"/>
    </location>
</feature>